<evidence type="ECO:0008006" key="2">
    <source>
        <dbReference type="Google" id="ProtNLM"/>
    </source>
</evidence>
<proteinExistence type="predicted"/>
<dbReference type="PANTHER" id="PTHR14097:SF7">
    <property type="entry name" value="OXIDOREDUCTASE HTATIP2"/>
    <property type="match status" value="1"/>
</dbReference>
<dbReference type="SUPFAM" id="SSF51735">
    <property type="entry name" value="NAD(P)-binding Rossmann-fold domains"/>
    <property type="match status" value="1"/>
</dbReference>
<dbReference type="Gene3D" id="3.40.50.720">
    <property type="entry name" value="NAD(P)-binding Rossmann-like Domain"/>
    <property type="match status" value="1"/>
</dbReference>
<reference evidence="1" key="1">
    <citation type="submission" date="2021-01" db="EMBL/GenBank/DDBJ databases">
        <authorList>
            <person name="Corre E."/>
            <person name="Pelletier E."/>
            <person name="Niang G."/>
            <person name="Scheremetjew M."/>
            <person name="Finn R."/>
            <person name="Kale V."/>
            <person name="Holt S."/>
            <person name="Cochrane G."/>
            <person name="Meng A."/>
            <person name="Brown T."/>
            <person name="Cohen L."/>
        </authorList>
    </citation>
    <scope>NUCLEOTIDE SEQUENCE</scope>
    <source>
        <strain evidence="1">CCMP2058</strain>
    </source>
</reference>
<evidence type="ECO:0000313" key="1">
    <source>
        <dbReference type="EMBL" id="CAD8462908.1"/>
    </source>
</evidence>
<dbReference type="AlphaFoldDB" id="A0A7S0DU54"/>
<dbReference type="EMBL" id="HBEM01032041">
    <property type="protein sequence ID" value="CAD8462908.1"/>
    <property type="molecule type" value="Transcribed_RNA"/>
</dbReference>
<accession>A0A7S0DU54</accession>
<sequence>MRAVVFGGTGQVGRRLIVEMLKSNTTKKVLSLSRSRLYPLEIAVFDRNLSGHDVHQHMLGKVPKPEDVERETRRLVRGCTHAFSVVGASRKASDDVIEAVDGDLVKAFARGCRDAGTVGHFSLLSQHGAESSSSDVRLRAKGEAENTVLELGFPVTSIYRPYNLLTTLQRSKWKEILLPLLRPVTPPNLRSVSVGDLGKVMFQNASRIHVNVETDPRHLQLRWGDNEEDRARNHSVKEVSVQGGDWDVSEVSGVILPKDIDRIVNKLKTE</sequence>
<dbReference type="GO" id="GO:0005737">
    <property type="term" value="C:cytoplasm"/>
    <property type="evidence" value="ECO:0007669"/>
    <property type="project" value="TreeGrafter"/>
</dbReference>
<name>A0A7S0DU54_9EUKA</name>
<organism evidence="1">
    <name type="scientific">Amorphochlora amoebiformis</name>
    <dbReference type="NCBI Taxonomy" id="1561963"/>
    <lineage>
        <taxon>Eukaryota</taxon>
        <taxon>Sar</taxon>
        <taxon>Rhizaria</taxon>
        <taxon>Cercozoa</taxon>
        <taxon>Chlorarachniophyceae</taxon>
        <taxon>Amorphochlora</taxon>
    </lineage>
</organism>
<dbReference type="PANTHER" id="PTHR14097">
    <property type="entry name" value="OXIDOREDUCTASE HTATIP2"/>
    <property type="match status" value="1"/>
</dbReference>
<dbReference type="InterPro" id="IPR036291">
    <property type="entry name" value="NAD(P)-bd_dom_sf"/>
</dbReference>
<dbReference type="GO" id="GO:0051170">
    <property type="term" value="P:import into nucleus"/>
    <property type="evidence" value="ECO:0007669"/>
    <property type="project" value="TreeGrafter"/>
</dbReference>
<gene>
    <name evidence="1" type="ORF">LAMO00422_LOCUS21868</name>
</gene>
<protein>
    <recommendedName>
        <fullName evidence="2">NAD(P)-binding domain-containing protein</fullName>
    </recommendedName>
</protein>